<evidence type="ECO:0000256" key="2">
    <source>
        <dbReference type="PROSITE-ProRule" id="PRU00335"/>
    </source>
</evidence>
<dbReference type="Proteomes" id="UP000756387">
    <property type="component" value="Unassembled WGS sequence"/>
</dbReference>
<dbReference type="Pfam" id="PF00440">
    <property type="entry name" value="TetR_N"/>
    <property type="match status" value="1"/>
</dbReference>
<dbReference type="PRINTS" id="PR00455">
    <property type="entry name" value="HTHTETR"/>
</dbReference>
<dbReference type="SUPFAM" id="SSF48498">
    <property type="entry name" value="Tetracyclin repressor-like, C-terminal domain"/>
    <property type="match status" value="1"/>
</dbReference>
<comment type="caution">
    <text evidence="5">The sequence shown here is derived from an EMBL/GenBank/DDBJ whole genome shotgun (WGS) entry which is preliminary data.</text>
</comment>
<dbReference type="PROSITE" id="PS50977">
    <property type="entry name" value="HTH_TETR_2"/>
    <property type="match status" value="1"/>
</dbReference>
<dbReference type="RefSeq" id="WP_193638077.1">
    <property type="nucleotide sequence ID" value="NZ_JADCSA010000007.1"/>
</dbReference>
<name>A0ABR9RT21_9ACTN</name>
<evidence type="ECO:0000313" key="5">
    <source>
        <dbReference type="EMBL" id="MBE7324742.1"/>
    </source>
</evidence>
<dbReference type="PANTHER" id="PTHR30055">
    <property type="entry name" value="HTH-TYPE TRANSCRIPTIONAL REGULATOR RUTR"/>
    <property type="match status" value="1"/>
</dbReference>
<dbReference type="InterPro" id="IPR036271">
    <property type="entry name" value="Tet_transcr_reg_TetR-rel_C_sf"/>
</dbReference>
<dbReference type="SUPFAM" id="SSF46689">
    <property type="entry name" value="Homeodomain-like"/>
    <property type="match status" value="1"/>
</dbReference>
<accession>A0ABR9RT21</accession>
<feature type="DNA-binding region" description="H-T-H motif" evidence="2">
    <location>
        <begin position="54"/>
        <end position="73"/>
    </location>
</feature>
<keyword evidence="1 2" id="KW-0238">DNA-binding</keyword>
<evidence type="ECO:0000256" key="3">
    <source>
        <dbReference type="SAM" id="MobiDB-lite"/>
    </source>
</evidence>
<feature type="compositionally biased region" description="Basic and acidic residues" evidence="3">
    <location>
        <begin position="1"/>
        <end position="16"/>
    </location>
</feature>
<dbReference type="Gene3D" id="1.10.357.10">
    <property type="entry name" value="Tetracycline Repressor, domain 2"/>
    <property type="match status" value="1"/>
</dbReference>
<feature type="region of interest" description="Disordered" evidence="3">
    <location>
        <begin position="1"/>
        <end position="33"/>
    </location>
</feature>
<organism evidence="5 6">
    <name type="scientific">Nocardioides malaquae</name>
    <dbReference type="NCBI Taxonomy" id="2773426"/>
    <lineage>
        <taxon>Bacteria</taxon>
        <taxon>Bacillati</taxon>
        <taxon>Actinomycetota</taxon>
        <taxon>Actinomycetes</taxon>
        <taxon>Propionibacteriales</taxon>
        <taxon>Nocardioidaceae</taxon>
        <taxon>Nocardioides</taxon>
    </lineage>
</organism>
<dbReference type="Pfam" id="PF21313">
    <property type="entry name" value="EthR_C"/>
    <property type="match status" value="1"/>
</dbReference>
<protein>
    <submittedName>
        <fullName evidence="5">TetR/AcrR family transcriptional regulator</fullName>
    </submittedName>
</protein>
<gene>
    <name evidence="5" type="ORF">IEQ44_08755</name>
</gene>
<evidence type="ECO:0000256" key="1">
    <source>
        <dbReference type="ARBA" id="ARBA00023125"/>
    </source>
</evidence>
<keyword evidence="6" id="KW-1185">Reference proteome</keyword>
<sequence>MEHSDDTDRSESREAGVGDAGPKRPRTTRGERTRSALVAAARRIFERDGYLNVRLSDIPAEAGCASGTLYTYFNGKEDIFEAVLALVEDDMLHGDRDAAPSSDPLDQIRSANRSYLESYQRHALVMRCFEQAAVSDPHFQKLRSMRAHRFIERNAAAIRRLQAEGVADPALDPELASKALSAMVSRVAFSAYVLEDPVPLDDLVEVTTRLWANALWITGPHTP</sequence>
<evidence type="ECO:0000313" key="6">
    <source>
        <dbReference type="Proteomes" id="UP000756387"/>
    </source>
</evidence>
<evidence type="ECO:0000259" key="4">
    <source>
        <dbReference type="PROSITE" id="PS50977"/>
    </source>
</evidence>
<dbReference type="InterPro" id="IPR009057">
    <property type="entry name" value="Homeodomain-like_sf"/>
</dbReference>
<dbReference type="InterPro" id="IPR001647">
    <property type="entry name" value="HTH_TetR"/>
</dbReference>
<dbReference type="InterPro" id="IPR050109">
    <property type="entry name" value="HTH-type_TetR-like_transc_reg"/>
</dbReference>
<feature type="domain" description="HTH tetR-type" evidence="4">
    <location>
        <begin position="31"/>
        <end position="91"/>
    </location>
</feature>
<reference evidence="5 6" key="1">
    <citation type="submission" date="2020-10" db="EMBL/GenBank/DDBJ databases">
        <title>Nocardioides sp. isolated from sludge.</title>
        <authorList>
            <person name="Zhang X."/>
        </authorList>
    </citation>
    <scope>NUCLEOTIDE SEQUENCE [LARGE SCALE GENOMIC DNA]</scope>
    <source>
        <strain evidence="5 6">Y6</strain>
    </source>
</reference>
<proteinExistence type="predicted"/>
<dbReference type="InterPro" id="IPR049397">
    <property type="entry name" value="EthR_C"/>
</dbReference>
<dbReference type="PANTHER" id="PTHR30055:SF226">
    <property type="entry name" value="HTH-TYPE TRANSCRIPTIONAL REGULATOR PKSA"/>
    <property type="match status" value="1"/>
</dbReference>
<dbReference type="Gene3D" id="1.10.10.60">
    <property type="entry name" value="Homeodomain-like"/>
    <property type="match status" value="1"/>
</dbReference>
<dbReference type="EMBL" id="JADCSA010000007">
    <property type="protein sequence ID" value="MBE7324742.1"/>
    <property type="molecule type" value="Genomic_DNA"/>
</dbReference>